<keyword evidence="2" id="KW-1185">Reference proteome</keyword>
<comment type="caution">
    <text evidence="1">The sequence shown here is derived from an EMBL/GenBank/DDBJ whole genome shotgun (WGS) entry which is preliminary data.</text>
</comment>
<gene>
    <name evidence="1" type="ORF">OUY22_16985</name>
</gene>
<dbReference type="EMBL" id="JAPNNL010000060">
    <property type="protein sequence ID" value="MDA0635117.1"/>
    <property type="molecule type" value="Genomic_DNA"/>
</dbReference>
<reference evidence="1" key="1">
    <citation type="submission" date="2022-11" db="EMBL/GenBank/DDBJ databases">
        <title>Nonomuraea corallina sp. nov., a new species of the genus Nonomuraea isolated from sea side sediment in Thai sea.</title>
        <authorList>
            <person name="Ngamcharungchit C."/>
            <person name="Matsumoto A."/>
            <person name="Suriyachadkun C."/>
            <person name="Panbangred W."/>
            <person name="Inahashi Y."/>
            <person name="Intra B."/>
        </authorList>
    </citation>
    <scope>NUCLEOTIDE SEQUENCE</scope>
    <source>
        <strain evidence="1">MCN248</strain>
    </source>
</reference>
<evidence type="ECO:0000313" key="2">
    <source>
        <dbReference type="Proteomes" id="UP001144036"/>
    </source>
</evidence>
<name>A0ABT4SD64_9ACTN</name>
<evidence type="ECO:0000313" key="1">
    <source>
        <dbReference type="EMBL" id="MDA0635117.1"/>
    </source>
</evidence>
<dbReference type="Proteomes" id="UP001144036">
    <property type="component" value="Unassembled WGS sequence"/>
</dbReference>
<dbReference type="RefSeq" id="WP_270155954.1">
    <property type="nucleotide sequence ID" value="NZ_JAPNNL010000060.1"/>
</dbReference>
<accession>A0ABT4SD64</accession>
<protein>
    <recommendedName>
        <fullName evidence="3">LytR family transcriptional regulator</fullName>
    </recommendedName>
</protein>
<organism evidence="1 2">
    <name type="scientific">Nonomuraea corallina</name>
    <dbReference type="NCBI Taxonomy" id="2989783"/>
    <lineage>
        <taxon>Bacteria</taxon>
        <taxon>Bacillati</taxon>
        <taxon>Actinomycetota</taxon>
        <taxon>Actinomycetes</taxon>
        <taxon>Streptosporangiales</taxon>
        <taxon>Streptosporangiaceae</taxon>
        <taxon>Nonomuraea</taxon>
    </lineage>
</organism>
<evidence type="ECO:0008006" key="3">
    <source>
        <dbReference type="Google" id="ProtNLM"/>
    </source>
</evidence>
<proteinExistence type="predicted"/>
<sequence length="164" mass="18060">MTLSGRHISLTGCAALVASLLVLAIIVIGSGWDVLGFPREPNVRKVDPLALSEIRKVGQLIGEDTDIAHEWENDYVEAKHLAVYLKPGTGNDIITEAEKRLHQAGWHVWNREPPEIFLESAKWPATYMVVEGLGGADILSEKLQKAVNASSLAVSRMVYIVIHR</sequence>